<feature type="compositionally biased region" description="Basic and acidic residues" evidence="2">
    <location>
        <begin position="386"/>
        <end position="418"/>
    </location>
</feature>
<evidence type="ECO:0000259" key="3">
    <source>
        <dbReference type="PROSITE" id="PS50103"/>
    </source>
</evidence>
<evidence type="ECO:0000256" key="1">
    <source>
        <dbReference type="PROSITE-ProRule" id="PRU00723"/>
    </source>
</evidence>
<evidence type="ECO:0000256" key="2">
    <source>
        <dbReference type="SAM" id="MobiDB-lite"/>
    </source>
</evidence>
<feature type="region of interest" description="Disordered" evidence="2">
    <location>
        <begin position="380"/>
        <end position="418"/>
    </location>
</feature>
<evidence type="ECO:0000313" key="5">
    <source>
        <dbReference type="Proteomes" id="UP000317494"/>
    </source>
</evidence>
<evidence type="ECO:0000313" key="4">
    <source>
        <dbReference type="EMBL" id="TPX42592.1"/>
    </source>
</evidence>
<keyword evidence="1" id="KW-0479">Metal-binding</keyword>
<organism evidence="4 5">
    <name type="scientific">Synchytrium endobioticum</name>
    <dbReference type="NCBI Taxonomy" id="286115"/>
    <lineage>
        <taxon>Eukaryota</taxon>
        <taxon>Fungi</taxon>
        <taxon>Fungi incertae sedis</taxon>
        <taxon>Chytridiomycota</taxon>
        <taxon>Chytridiomycota incertae sedis</taxon>
        <taxon>Chytridiomycetes</taxon>
        <taxon>Synchytriales</taxon>
        <taxon>Synchytriaceae</taxon>
        <taxon>Synchytrium</taxon>
    </lineage>
</organism>
<dbReference type="GO" id="GO:0003676">
    <property type="term" value="F:nucleic acid binding"/>
    <property type="evidence" value="ECO:0007669"/>
    <property type="project" value="InterPro"/>
</dbReference>
<comment type="caution">
    <text evidence="4">The sequence shown here is derived from an EMBL/GenBank/DDBJ whole genome shotgun (WGS) entry which is preliminary data.</text>
</comment>
<dbReference type="VEuPathDB" id="FungiDB:SeMB42_g05066"/>
<reference evidence="4 5" key="1">
    <citation type="journal article" date="2019" name="Sci. Rep.">
        <title>Comparative genomics of chytrid fungi reveal insights into the obligate biotrophic and pathogenic lifestyle of Synchytrium endobioticum.</title>
        <authorList>
            <person name="van de Vossenberg B.T.L.H."/>
            <person name="Warris S."/>
            <person name="Nguyen H.D.T."/>
            <person name="van Gent-Pelzer M.P.E."/>
            <person name="Joly D.L."/>
            <person name="van de Geest H.C."/>
            <person name="Bonants P.J.M."/>
            <person name="Smith D.S."/>
            <person name="Levesque C.A."/>
            <person name="van der Lee T.A.J."/>
        </authorList>
    </citation>
    <scope>NUCLEOTIDE SEQUENCE [LARGE SCALE GENOMIC DNA]</scope>
    <source>
        <strain evidence="4 5">MB42</strain>
    </source>
</reference>
<proteinExistence type="predicted"/>
<sequence length="502" mass="56982">MTQQTQLNALLAQLQGTPNNQPLYNPLAPSNSNPSAAAVATTTSGSLPSSLLSLLPSNMTTTNGTMTQEFLMNLMPGFSNFVQQQLGTNSANGLAHANNAATPGSNLMLSNHPPPRDPRVVENELKAIIKNIHEATSNHNLIRARKTQLDSELKQIEMEQIANESSLSNLNGMKQRLEAELRAAGGRVAVINNMMTNEYDPMNNVRDPRSYPPQTSIPTYNNNSNHNNPMMNHIPSYLQSMPQETRAVTPPDVVPENVKVASNQICNNYNTGLCDGNCGMIHACSFCKSSGHNFSLCRKPDLCVNFQKNFCVNAKCDRLHVCYMCHSENHGFKDCTRYKDKYGNFPDTRLDSHKWCLYFQAAGVCERSTCTVSHKCVNCGGPSSSNRDDRRDRDHRDRDRERDREYRDMRDREFRDSRDSNGIGNERWLHDRHDDTNKRKLDAEREEEIRRKRLHIPTVPCTLWNDNDGYCRFGDKCWYKHVCDLCESPDHWKSQCPNPKRN</sequence>
<keyword evidence="1" id="KW-0863">Zinc-finger</keyword>
<feature type="zinc finger region" description="C3H1-type" evidence="1">
    <location>
        <begin position="456"/>
        <end position="484"/>
    </location>
</feature>
<feature type="region of interest" description="Disordered" evidence="2">
    <location>
        <begin position="93"/>
        <end position="115"/>
    </location>
</feature>
<keyword evidence="5" id="KW-1185">Reference proteome</keyword>
<feature type="compositionally biased region" description="Low complexity" evidence="2">
    <location>
        <begin position="23"/>
        <end position="41"/>
    </location>
</feature>
<accession>A0A507CTS6</accession>
<protein>
    <recommendedName>
        <fullName evidence="3">C3H1-type domain-containing protein</fullName>
    </recommendedName>
</protein>
<dbReference type="InterPro" id="IPR000571">
    <property type="entry name" value="Znf_CCCH"/>
</dbReference>
<dbReference type="EMBL" id="QEAN01000227">
    <property type="protein sequence ID" value="TPX42592.1"/>
    <property type="molecule type" value="Genomic_DNA"/>
</dbReference>
<dbReference type="SMART" id="SM00343">
    <property type="entry name" value="ZnF_C2HC"/>
    <property type="match status" value="3"/>
</dbReference>
<feature type="compositionally biased region" description="Polar residues" evidence="2">
    <location>
        <begin position="99"/>
        <end position="109"/>
    </location>
</feature>
<name>A0A507CTS6_9FUNG</name>
<dbReference type="Proteomes" id="UP000317494">
    <property type="component" value="Unassembled WGS sequence"/>
</dbReference>
<dbReference type="AlphaFoldDB" id="A0A507CTS6"/>
<feature type="domain" description="C3H1-type" evidence="3">
    <location>
        <begin position="456"/>
        <end position="484"/>
    </location>
</feature>
<feature type="region of interest" description="Disordered" evidence="2">
    <location>
        <begin position="17"/>
        <end position="41"/>
    </location>
</feature>
<dbReference type="PROSITE" id="PS50103">
    <property type="entry name" value="ZF_C3H1"/>
    <property type="match status" value="1"/>
</dbReference>
<keyword evidence="1" id="KW-0862">Zinc</keyword>
<dbReference type="InterPro" id="IPR001878">
    <property type="entry name" value="Znf_CCHC"/>
</dbReference>
<gene>
    <name evidence="4" type="ORF">SeMB42_g05066</name>
</gene>
<dbReference type="GO" id="GO:0008270">
    <property type="term" value="F:zinc ion binding"/>
    <property type="evidence" value="ECO:0007669"/>
    <property type="project" value="UniProtKB-KW"/>
</dbReference>